<protein>
    <submittedName>
        <fullName evidence="3">Myb-like DNA-binding domain-containing protein</fullName>
    </submittedName>
    <submittedName>
        <fullName evidence="4">Myb-like_DNA-binding domain-containing protein</fullName>
    </submittedName>
</protein>
<reference evidence="4 5" key="2">
    <citation type="submission" date="2024-07" db="EMBL/GenBank/DDBJ databases">
        <authorList>
            <person name="Akdeniz Z."/>
        </authorList>
    </citation>
    <scope>NUCLEOTIDE SEQUENCE [LARGE SCALE GENOMIC DNA]</scope>
</reference>
<dbReference type="Pfam" id="PF13921">
    <property type="entry name" value="Myb_DNA-bind_6"/>
    <property type="match status" value="1"/>
</dbReference>
<dbReference type="AlphaFoldDB" id="A0AA86TRB3"/>
<evidence type="ECO:0000313" key="3">
    <source>
        <dbReference type="EMBL" id="CAI9925420.1"/>
    </source>
</evidence>
<dbReference type="InterPro" id="IPR001005">
    <property type="entry name" value="SANT/Myb"/>
</dbReference>
<evidence type="ECO:0000259" key="2">
    <source>
        <dbReference type="PROSITE" id="PS50090"/>
    </source>
</evidence>
<evidence type="ECO:0000313" key="4">
    <source>
        <dbReference type="EMBL" id="CAL6007861.1"/>
    </source>
</evidence>
<organism evidence="3">
    <name type="scientific">Hexamita inflata</name>
    <dbReference type="NCBI Taxonomy" id="28002"/>
    <lineage>
        <taxon>Eukaryota</taxon>
        <taxon>Metamonada</taxon>
        <taxon>Diplomonadida</taxon>
        <taxon>Hexamitidae</taxon>
        <taxon>Hexamitinae</taxon>
        <taxon>Hexamita</taxon>
    </lineage>
</organism>
<gene>
    <name evidence="3" type="ORF">HINF_LOCUS13065</name>
    <name evidence="4" type="ORF">HINF_LOCUS20843</name>
</gene>
<dbReference type="InterPro" id="IPR009057">
    <property type="entry name" value="Homeodomain-like_sf"/>
</dbReference>
<dbReference type="GO" id="GO:0003677">
    <property type="term" value="F:DNA binding"/>
    <property type="evidence" value="ECO:0007669"/>
    <property type="project" value="UniProtKB-KW"/>
</dbReference>
<accession>A0AA86TRB3</accession>
<dbReference type="Proteomes" id="UP001642409">
    <property type="component" value="Unassembled WGS sequence"/>
</dbReference>
<proteinExistence type="predicted"/>
<dbReference type="SUPFAM" id="SSF46689">
    <property type="entry name" value="Homeodomain-like"/>
    <property type="match status" value="1"/>
</dbReference>
<dbReference type="EMBL" id="CATOUU010000341">
    <property type="protein sequence ID" value="CAI9925420.1"/>
    <property type="molecule type" value="Genomic_DNA"/>
</dbReference>
<dbReference type="EMBL" id="CAXDID020000056">
    <property type="protein sequence ID" value="CAL6007861.1"/>
    <property type="molecule type" value="Genomic_DNA"/>
</dbReference>
<comment type="caution">
    <text evidence="3">The sequence shown here is derived from an EMBL/GenBank/DDBJ whole genome shotgun (WGS) entry which is preliminary data.</text>
</comment>
<feature type="compositionally biased region" description="Low complexity" evidence="1">
    <location>
        <begin position="65"/>
        <end position="80"/>
    </location>
</feature>
<reference evidence="3" key="1">
    <citation type="submission" date="2023-06" db="EMBL/GenBank/DDBJ databases">
        <authorList>
            <person name="Kurt Z."/>
        </authorList>
    </citation>
    <scope>NUCLEOTIDE SEQUENCE</scope>
</reference>
<evidence type="ECO:0000256" key="1">
    <source>
        <dbReference type="SAM" id="MobiDB-lite"/>
    </source>
</evidence>
<sequence length="108" mass="12441">MTYHKWTKEEERRLSDGVKYYGINWEAIQRYCFPQFNATSLKNKYYAVVHHILVKRQAKAEGSQEVKSSSDTASKSESVATSASTNLWATTSEEDVLTRIRMIIEGQM</sequence>
<name>A0AA86TRB3_9EUKA</name>
<feature type="domain" description="Myb-like" evidence="2">
    <location>
        <begin position="1"/>
        <end position="49"/>
    </location>
</feature>
<dbReference type="Gene3D" id="1.10.10.60">
    <property type="entry name" value="Homeodomain-like"/>
    <property type="match status" value="1"/>
</dbReference>
<dbReference type="PROSITE" id="PS50090">
    <property type="entry name" value="MYB_LIKE"/>
    <property type="match status" value="1"/>
</dbReference>
<keyword evidence="3" id="KW-0238">DNA-binding</keyword>
<evidence type="ECO:0000313" key="5">
    <source>
        <dbReference type="Proteomes" id="UP001642409"/>
    </source>
</evidence>
<feature type="region of interest" description="Disordered" evidence="1">
    <location>
        <begin position="59"/>
        <end position="84"/>
    </location>
</feature>
<keyword evidence="5" id="KW-1185">Reference proteome</keyword>